<organism evidence="1 2">
    <name type="scientific">Wandonia haliotis</name>
    <dbReference type="NCBI Taxonomy" id="574963"/>
    <lineage>
        <taxon>Bacteria</taxon>
        <taxon>Pseudomonadati</taxon>
        <taxon>Bacteroidota</taxon>
        <taxon>Flavobacteriia</taxon>
        <taxon>Flavobacteriales</taxon>
        <taxon>Crocinitomicaceae</taxon>
        <taxon>Wandonia</taxon>
    </lineage>
</organism>
<gene>
    <name evidence="1" type="ORF">GCM10009118_14420</name>
</gene>
<protein>
    <submittedName>
        <fullName evidence="1">Uncharacterized protein</fullName>
    </submittedName>
</protein>
<evidence type="ECO:0000313" key="2">
    <source>
        <dbReference type="Proteomes" id="UP001501126"/>
    </source>
</evidence>
<reference evidence="2" key="1">
    <citation type="journal article" date="2019" name="Int. J. Syst. Evol. Microbiol.">
        <title>The Global Catalogue of Microorganisms (GCM) 10K type strain sequencing project: providing services to taxonomists for standard genome sequencing and annotation.</title>
        <authorList>
            <consortium name="The Broad Institute Genomics Platform"/>
            <consortium name="The Broad Institute Genome Sequencing Center for Infectious Disease"/>
            <person name="Wu L."/>
            <person name="Ma J."/>
        </authorList>
    </citation>
    <scope>NUCLEOTIDE SEQUENCE [LARGE SCALE GENOMIC DNA]</scope>
    <source>
        <strain evidence="2">JCM 16083</strain>
    </source>
</reference>
<sequence length="160" mass="18792">MNFSIALRIDAFSMGEDMAKKKSFIINDFSKQINAYIKVRDYGNDIYQYLVSIDVVNPSEGYEHLYKDFKPKYTEYKALINKFSGDKMEIEKQFHYSIKITGELFDEFISTTETEGRKILAQELLKSLSNLDALPKKVKDFDKERFKADMEAFFKEQNLL</sequence>
<dbReference type="Proteomes" id="UP001501126">
    <property type="component" value="Unassembled WGS sequence"/>
</dbReference>
<accession>A0ABP3Y4H0</accession>
<comment type="caution">
    <text evidence="1">The sequence shown here is derived from an EMBL/GenBank/DDBJ whole genome shotgun (WGS) entry which is preliminary data.</text>
</comment>
<name>A0ABP3Y4H0_9FLAO</name>
<dbReference type="RefSeq" id="WP_343786068.1">
    <property type="nucleotide sequence ID" value="NZ_BAAAFH010000007.1"/>
</dbReference>
<proteinExistence type="predicted"/>
<evidence type="ECO:0000313" key="1">
    <source>
        <dbReference type="EMBL" id="GAA0875034.1"/>
    </source>
</evidence>
<keyword evidence="2" id="KW-1185">Reference proteome</keyword>
<dbReference type="EMBL" id="BAAAFH010000007">
    <property type="protein sequence ID" value="GAA0875034.1"/>
    <property type="molecule type" value="Genomic_DNA"/>
</dbReference>